<dbReference type="Gene3D" id="3.30.70.20">
    <property type="match status" value="1"/>
</dbReference>
<gene>
    <name evidence="2" type="ORF">ENP88_01635</name>
</gene>
<dbReference type="InterPro" id="IPR017900">
    <property type="entry name" value="4Fe4S_Fe_S_CS"/>
</dbReference>
<comment type="caution">
    <text evidence="2">The sequence shown here is derived from an EMBL/GenBank/DDBJ whole genome shotgun (WGS) entry which is preliminary data.</text>
</comment>
<evidence type="ECO:0000313" key="2">
    <source>
        <dbReference type="EMBL" id="HEH34862.1"/>
    </source>
</evidence>
<dbReference type="GO" id="GO:0016491">
    <property type="term" value="F:oxidoreductase activity"/>
    <property type="evidence" value="ECO:0007669"/>
    <property type="project" value="UniProtKB-ARBA"/>
</dbReference>
<proteinExistence type="predicted"/>
<reference evidence="2" key="1">
    <citation type="journal article" date="2020" name="mSystems">
        <title>Genome- and Community-Level Interaction Insights into Carbon Utilization and Element Cycling Functions of Hydrothermarchaeota in Hydrothermal Sediment.</title>
        <authorList>
            <person name="Zhou Z."/>
            <person name="Liu Y."/>
            <person name="Xu W."/>
            <person name="Pan J."/>
            <person name="Luo Z.H."/>
            <person name="Li M."/>
        </authorList>
    </citation>
    <scope>NUCLEOTIDE SEQUENCE [LARGE SCALE GENOMIC DNA]</scope>
    <source>
        <strain evidence="2">SpSt-26</strain>
    </source>
</reference>
<dbReference type="Pfam" id="PF13187">
    <property type="entry name" value="Fer4_9"/>
    <property type="match status" value="1"/>
</dbReference>
<dbReference type="InterPro" id="IPR017896">
    <property type="entry name" value="4Fe4S_Fe-S-bd"/>
</dbReference>
<dbReference type="AlphaFoldDB" id="A0A7J2TIL9"/>
<dbReference type="EMBL" id="DSLA01000029">
    <property type="protein sequence ID" value="HEH34862.1"/>
    <property type="molecule type" value="Genomic_DNA"/>
</dbReference>
<feature type="domain" description="4Fe-4S ferredoxin-type" evidence="1">
    <location>
        <begin position="29"/>
        <end position="57"/>
    </location>
</feature>
<protein>
    <submittedName>
        <fullName evidence="2">4Fe-4S dicluster domain-containing protein</fullName>
    </submittedName>
</protein>
<organism evidence="2">
    <name type="scientific">Archaeoglobus fulgidus</name>
    <dbReference type="NCBI Taxonomy" id="2234"/>
    <lineage>
        <taxon>Archaea</taxon>
        <taxon>Methanobacteriati</taxon>
        <taxon>Methanobacteriota</taxon>
        <taxon>Archaeoglobi</taxon>
        <taxon>Archaeoglobales</taxon>
        <taxon>Archaeoglobaceae</taxon>
        <taxon>Archaeoglobus</taxon>
    </lineage>
</organism>
<accession>A0A7J2TIL9</accession>
<feature type="domain" description="4Fe-4S ferredoxin-type" evidence="1">
    <location>
        <begin position="1"/>
        <end position="28"/>
    </location>
</feature>
<dbReference type="SUPFAM" id="SSF54862">
    <property type="entry name" value="4Fe-4S ferredoxins"/>
    <property type="match status" value="1"/>
</dbReference>
<dbReference type="PROSITE" id="PS00198">
    <property type="entry name" value="4FE4S_FER_1"/>
    <property type="match status" value="1"/>
</dbReference>
<dbReference type="PROSITE" id="PS51379">
    <property type="entry name" value="4FE4S_FER_2"/>
    <property type="match status" value="2"/>
</dbReference>
<name>A0A7J2TIL9_ARCFL</name>
<sequence>MIAVLGCKGCKTCDSVCPVPDAIVRNGGRVLKIREDICRKCHECVKVCPYGALVVMD</sequence>
<evidence type="ECO:0000259" key="1">
    <source>
        <dbReference type="PROSITE" id="PS51379"/>
    </source>
</evidence>